<dbReference type="AlphaFoldDB" id="A0ABD1VDT2"/>
<feature type="compositionally biased region" description="Basic residues" evidence="1">
    <location>
        <begin position="75"/>
        <end position="84"/>
    </location>
</feature>
<feature type="compositionally biased region" description="Low complexity" evidence="1">
    <location>
        <begin position="1"/>
        <end position="17"/>
    </location>
</feature>
<dbReference type="PANTHER" id="PTHR33923:SF3">
    <property type="entry name" value="CALMODULIN BINDING PROTEIN PICBP"/>
    <property type="match status" value="1"/>
</dbReference>
<sequence>MESCDSSSSCMKATSCSDSKKEKFPGGIECDDINSVISSTCGSAVNELPSLIPEIRIKNTTSSKTTPKELLNPRSVRRPAKSRNLKPSIHMSDNAITPQRQSFLEDSRASPNYLKATRCFEGKKSRFQASPQNPESSFDSSKNVRILIKKTSSKPERPSFKSSQVSVDVNLDNETCPSTLRDSKFPKHAVVHSESSMKVCRYHHCSLNGHYHIHETRDTSPPPKRVSYKSRRTLKKQRSVKAKGESRPGLNHSRDKRKHHQDDSQMVMDSLEEIDVKPRNSDIGRRIWWHSRISAC</sequence>
<keyword evidence="3" id="KW-1185">Reference proteome</keyword>
<dbReference type="PANTHER" id="PTHR33923">
    <property type="entry name" value="CALMODULIN-BINDING PROTEIN-RELATED"/>
    <property type="match status" value="1"/>
</dbReference>
<gene>
    <name evidence="2" type="ORF">Adt_08364</name>
</gene>
<evidence type="ECO:0000313" key="3">
    <source>
        <dbReference type="Proteomes" id="UP001604336"/>
    </source>
</evidence>
<accession>A0ABD1VDT2</accession>
<feature type="region of interest" description="Disordered" evidence="1">
    <location>
        <begin position="58"/>
        <end position="108"/>
    </location>
</feature>
<dbReference type="EMBL" id="JBFOLK010000002">
    <property type="protein sequence ID" value="KAL2535013.1"/>
    <property type="molecule type" value="Genomic_DNA"/>
</dbReference>
<feature type="compositionally biased region" description="Basic residues" evidence="1">
    <location>
        <begin position="226"/>
        <end position="241"/>
    </location>
</feature>
<protein>
    <submittedName>
        <fullName evidence="2">Uncharacterized protein</fullName>
    </submittedName>
</protein>
<feature type="region of interest" description="Disordered" evidence="1">
    <location>
        <begin position="213"/>
        <end position="273"/>
    </location>
</feature>
<proteinExistence type="predicted"/>
<dbReference type="Proteomes" id="UP001604336">
    <property type="component" value="Unassembled WGS sequence"/>
</dbReference>
<evidence type="ECO:0000313" key="2">
    <source>
        <dbReference type="EMBL" id="KAL2535013.1"/>
    </source>
</evidence>
<name>A0ABD1VDT2_9LAMI</name>
<comment type="caution">
    <text evidence="2">The sequence shown here is derived from an EMBL/GenBank/DDBJ whole genome shotgun (WGS) entry which is preliminary data.</text>
</comment>
<feature type="region of interest" description="Disordered" evidence="1">
    <location>
        <begin position="1"/>
        <end position="24"/>
    </location>
</feature>
<organism evidence="2 3">
    <name type="scientific">Abeliophyllum distichum</name>
    <dbReference type="NCBI Taxonomy" id="126358"/>
    <lineage>
        <taxon>Eukaryota</taxon>
        <taxon>Viridiplantae</taxon>
        <taxon>Streptophyta</taxon>
        <taxon>Embryophyta</taxon>
        <taxon>Tracheophyta</taxon>
        <taxon>Spermatophyta</taxon>
        <taxon>Magnoliopsida</taxon>
        <taxon>eudicotyledons</taxon>
        <taxon>Gunneridae</taxon>
        <taxon>Pentapetalae</taxon>
        <taxon>asterids</taxon>
        <taxon>lamiids</taxon>
        <taxon>Lamiales</taxon>
        <taxon>Oleaceae</taxon>
        <taxon>Forsythieae</taxon>
        <taxon>Abeliophyllum</taxon>
    </lineage>
</organism>
<reference evidence="3" key="1">
    <citation type="submission" date="2024-07" db="EMBL/GenBank/DDBJ databases">
        <title>Two chromosome-level genome assemblies of Korean endemic species Abeliophyllum distichum and Forsythia ovata (Oleaceae).</title>
        <authorList>
            <person name="Jang H."/>
        </authorList>
    </citation>
    <scope>NUCLEOTIDE SEQUENCE [LARGE SCALE GENOMIC DNA]</scope>
</reference>
<dbReference type="InterPro" id="IPR044681">
    <property type="entry name" value="PICBP-like"/>
</dbReference>
<evidence type="ECO:0000256" key="1">
    <source>
        <dbReference type="SAM" id="MobiDB-lite"/>
    </source>
</evidence>